<keyword evidence="3" id="KW-1185">Reference proteome</keyword>
<dbReference type="EMBL" id="BEZZ01000910">
    <property type="protein sequence ID" value="GCC36921.1"/>
    <property type="molecule type" value="Genomic_DNA"/>
</dbReference>
<feature type="compositionally biased region" description="Polar residues" evidence="1">
    <location>
        <begin position="1"/>
        <end position="10"/>
    </location>
</feature>
<dbReference type="Proteomes" id="UP000287033">
    <property type="component" value="Unassembled WGS sequence"/>
</dbReference>
<protein>
    <submittedName>
        <fullName evidence="2">Uncharacterized protein</fullName>
    </submittedName>
</protein>
<feature type="region of interest" description="Disordered" evidence="1">
    <location>
        <begin position="1"/>
        <end position="44"/>
    </location>
</feature>
<evidence type="ECO:0000313" key="3">
    <source>
        <dbReference type="Proteomes" id="UP000287033"/>
    </source>
</evidence>
<gene>
    <name evidence="2" type="ORF">chiPu_0015421</name>
</gene>
<dbReference type="AlphaFoldDB" id="A0A401T2P7"/>
<name>A0A401T2P7_CHIPU</name>
<evidence type="ECO:0000256" key="1">
    <source>
        <dbReference type="SAM" id="MobiDB-lite"/>
    </source>
</evidence>
<comment type="caution">
    <text evidence="2">The sequence shown here is derived from an EMBL/GenBank/DDBJ whole genome shotgun (WGS) entry which is preliminary data.</text>
</comment>
<evidence type="ECO:0000313" key="2">
    <source>
        <dbReference type="EMBL" id="GCC36921.1"/>
    </source>
</evidence>
<reference evidence="2 3" key="1">
    <citation type="journal article" date="2018" name="Nat. Ecol. Evol.">
        <title>Shark genomes provide insights into elasmobranch evolution and the origin of vertebrates.</title>
        <authorList>
            <person name="Hara Y"/>
            <person name="Yamaguchi K"/>
            <person name="Onimaru K"/>
            <person name="Kadota M"/>
            <person name="Koyanagi M"/>
            <person name="Keeley SD"/>
            <person name="Tatsumi K"/>
            <person name="Tanaka K"/>
            <person name="Motone F"/>
            <person name="Kageyama Y"/>
            <person name="Nozu R"/>
            <person name="Adachi N"/>
            <person name="Nishimura O"/>
            <person name="Nakagawa R"/>
            <person name="Tanegashima C"/>
            <person name="Kiyatake I"/>
            <person name="Matsumoto R"/>
            <person name="Murakumo K"/>
            <person name="Nishida K"/>
            <person name="Terakita A"/>
            <person name="Kuratani S"/>
            <person name="Sato K"/>
            <person name="Hyodo S Kuraku.S."/>
        </authorList>
    </citation>
    <scope>NUCLEOTIDE SEQUENCE [LARGE SCALE GENOMIC DNA]</scope>
</reference>
<sequence>MHQSNQSLGTQGHLFSINGTQSLVVQDHTGKQPSRDDESYNRARSVGKICTNLDVLIDEEKTISSGVDKGDGDVQGNRQD</sequence>
<feature type="compositionally biased region" description="Basic and acidic residues" evidence="1">
    <location>
        <begin position="28"/>
        <end position="41"/>
    </location>
</feature>
<proteinExistence type="predicted"/>
<organism evidence="2 3">
    <name type="scientific">Chiloscyllium punctatum</name>
    <name type="common">Brownbanded bambooshark</name>
    <name type="synonym">Hemiscyllium punctatum</name>
    <dbReference type="NCBI Taxonomy" id="137246"/>
    <lineage>
        <taxon>Eukaryota</taxon>
        <taxon>Metazoa</taxon>
        <taxon>Chordata</taxon>
        <taxon>Craniata</taxon>
        <taxon>Vertebrata</taxon>
        <taxon>Chondrichthyes</taxon>
        <taxon>Elasmobranchii</taxon>
        <taxon>Galeomorphii</taxon>
        <taxon>Galeoidea</taxon>
        <taxon>Orectolobiformes</taxon>
        <taxon>Hemiscylliidae</taxon>
        <taxon>Chiloscyllium</taxon>
    </lineage>
</organism>
<accession>A0A401T2P7</accession>
<feature type="compositionally biased region" description="Basic and acidic residues" evidence="1">
    <location>
        <begin position="60"/>
        <end position="72"/>
    </location>
</feature>
<feature type="region of interest" description="Disordered" evidence="1">
    <location>
        <begin position="60"/>
        <end position="80"/>
    </location>
</feature>